<keyword evidence="7" id="KW-1185">Reference proteome</keyword>
<dbReference type="InterPro" id="IPR001680">
    <property type="entry name" value="WD40_rpt"/>
</dbReference>
<keyword evidence="1 3" id="KW-0853">WD repeat</keyword>
<dbReference type="Proteomes" id="UP001300502">
    <property type="component" value="Unassembled WGS sequence"/>
</dbReference>
<dbReference type="AlphaFoldDB" id="A0AAV9IIQ9"/>
<gene>
    <name evidence="6" type="ORF">GAYE_SCF35G5093</name>
</gene>
<name>A0AAV9IIQ9_9RHOD</name>
<reference evidence="6 7" key="1">
    <citation type="submission" date="2022-07" db="EMBL/GenBank/DDBJ databases">
        <title>Genome-wide signatures of adaptation to extreme environments.</title>
        <authorList>
            <person name="Cho C.H."/>
            <person name="Yoon H.S."/>
        </authorList>
    </citation>
    <scope>NUCLEOTIDE SEQUENCE [LARGE SCALE GENOMIC DNA]</scope>
    <source>
        <strain evidence="6 7">108.79 E11</strain>
    </source>
</reference>
<dbReference type="EMBL" id="JANCYU010000048">
    <property type="protein sequence ID" value="KAK4527171.1"/>
    <property type="molecule type" value="Genomic_DNA"/>
</dbReference>
<keyword evidence="2" id="KW-0677">Repeat</keyword>
<dbReference type="PROSITE" id="PS00678">
    <property type="entry name" value="WD_REPEATS_1"/>
    <property type="match status" value="1"/>
</dbReference>
<comment type="caution">
    <text evidence="6">The sequence shown here is derived from an EMBL/GenBank/DDBJ whole genome shotgun (WGS) entry which is preliminary data.</text>
</comment>
<dbReference type="InterPro" id="IPR019775">
    <property type="entry name" value="WD40_repeat_CS"/>
</dbReference>
<dbReference type="InterPro" id="IPR015943">
    <property type="entry name" value="WD40/YVTN_repeat-like_dom_sf"/>
</dbReference>
<protein>
    <recommendedName>
        <fullName evidence="5">Anaphase-promoting complex subunit 4-like WD40 domain-containing protein</fullName>
    </recommendedName>
</protein>
<dbReference type="PANTHER" id="PTHR13211:SF0">
    <property type="entry name" value="TELOMERASE CAJAL BODY PROTEIN 1"/>
    <property type="match status" value="1"/>
</dbReference>
<evidence type="ECO:0000256" key="3">
    <source>
        <dbReference type="PROSITE-ProRule" id="PRU00221"/>
    </source>
</evidence>
<dbReference type="SUPFAM" id="SSF50978">
    <property type="entry name" value="WD40 repeat-like"/>
    <property type="match status" value="1"/>
</dbReference>
<feature type="domain" description="Anaphase-promoting complex subunit 4-like WD40" evidence="5">
    <location>
        <begin position="245"/>
        <end position="327"/>
    </location>
</feature>
<feature type="repeat" description="WD" evidence="3">
    <location>
        <begin position="225"/>
        <end position="268"/>
    </location>
</feature>
<dbReference type="InterPro" id="IPR036322">
    <property type="entry name" value="WD40_repeat_dom_sf"/>
</dbReference>
<dbReference type="Gene3D" id="2.130.10.10">
    <property type="entry name" value="YVTN repeat-like/Quinoprotein amine dehydrogenase"/>
    <property type="match status" value="2"/>
</dbReference>
<sequence>MSPHEVRLPIAVAATKLSPLEQDPLYYLQKILFSPDGSRFLLIDVSKRIAIYSSPTDVLNYQNLEYLQVCKPFSRVKVGECVRDVDWFPWMRSDDPPTCAFITCCKDLPVLLWDGCDGSYRCSYCAYNRCDELSSPYSVRFSSFGDKIFCGFYRRLCIFDTQRPGRDFDEYFLSSGQGPPLKGIVSCIDHKMDEPYYIALGTFSGVVGLADFRVHQGSCFLQATMKAHHGGITTVRFVPGSSTLLVAGARKDDDIVVWDIRNTNKVMYRLSRKSDTNQRIGLDMDSSGKFLCSGGTDGLIRLWSLQSGRLLMSWYASRWSVSSVSWNPYSPFLASCSGQRCFPSNWNNAQKNQYVEQWNPLLGFDNLSNNSSSSSNNNNNNRNEQEQDNLTNHPQATMEEDHFVYRNKIAALWYFDRETLSLL</sequence>
<feature type="repeat" description="WD" evidence="3">
    <location>
        <begin position="282"/>
        <end position="313"/>
    </location>
</feature>
<dbReference type="InterPro" id="IPR051150">
    <property type="entry name" value="SWT21/TCAB1_mRNA_Telomere"/>
</dbReference>
<feature type="region of interest" description="Disordered" evidence="4">
    <location>
        <begin position="369"/>
        <end position="388"/>
    </location>
</feature>
<evidence type="ECO:0000256" key="4">
    <source>
        <dbReference type="SAM" id="MobiDB-lite"/>
    </source>
</evidence>
<dbReference type="PROSITE" id="PS50082">
    <property type="entry name" value="WD_REPEATS_2"/>
    <property type="match status" value="2"/>
</dbReference>
<proteinExistence type="predicted"/>
<dbReference type="Pfam" id="PF12894">
    <property type="entry name" value="ANAPC4_WD40"/>
    <property type="match status" value="1"/>
</dbReference>
<dbReference type="InterPro" id="IPR024977">
    <property type="entry name" value="Apc4-like_WD40_dom"/>
</dbReference>
<evidence type="ECO:0000259" key="5">
    <source>
        <dbReference type="Pfam" id="PF12894"/>
    </source>
</evidence>
<evidence type="ECO:0000313" key="6">
    <source>
        <dbReference type="EMBL" id="KAK4527171.1"/>
    </source>
</evidence>
<organism evidence="6 7">
    <name type="scientific">Galdieria yellowstonensis</name>
    <dbReference type="NCBI Taxonomy" id="3028027"/>
    <lineage>
        <taxon>Eukaryota</taxon>
        <taxon>Rhodophyta</taxon>
        <taxon>Bangiophyceae</taxon>
        <taxon>Galdieriales</taxon>
        <taxon>Galdieriaceae</taxon>
        <taxon>Galdieria</taxon>
    </lineage>
</organism>
<dbReference type="PANTHER" id="PTHR13211">
    <property type="entry name" value="TELOMERASE CAJAL BODY PROTEIN 1"/>
    <property type="match status" value="1"/>
</dbReference>
<accession>A0AAV9IIQ9</accession>
<feature type="compositionally biased region" description="Low complexity" evidence="4">
    <location>
        <begin position="369"/>
        <end position="382"/>
    </location>
</feature>
<dbReference type="SMART" id="SM00320">
    <property type="entry name" value="WD40"/>
    <property type="match status" value="4"/>
</dbReference>
<evidence type="ECO:0000256" key="1">
    <source>
        <dbReference type="ARBA" id="ARBA00022574"/>
    </source>
</evidence>
<evidence type="ECO:0000313" key="7">
    <source>
        <dbReference type="Proteomes" id="UP001300502"/>
    </source>
</evidence>
<evidence type="ECO:0000256" key="2">
    <source>
        <dbReference type="ARBA" id="ARBA00022737"/>
    </source>
</evidence>